<dbReference type="SUPFAM" id="SSF63737">
    <property type="entry name" value="Leukotriene A4 hydrolase N-terminal domain"/>
    <property type="match status" value="1"/>
</dbReference>
<dbReference type="InterPro" id="IPR045357">
    <property type="entry name" value="Aminopeptidase_N-like_N"/>
</dbReference>
<evidence type="ECO:0000256" key="9">
    <source>
        <dbReference type="PIRSR" id="PIRSR634016-3"/>
    </source>
</evidence>
<dbReference type="GO" id="GO:0070006">
    <property type="term" value="F:metalloaminopeptidase activity"/>
    <property type="evidence" value="ECO:0007669"/>
    <property type="project" value="TreeGrafter"/>
</dbReference>
<feature type="site" description="Transition state stabilizer" evidence="10">
    <location>
        <position position="429"/>
    </location>
</feature>
<proteinExistence type="inferred from homology"/>
<dbReference type="FunFam" id="2.60.40.1730:FF:000002">
    <property type="entry name" value="Aminopeptidase"/>
    <property type="match status" value="1"/>
</dbReference>
<comment type="caution">
    <text evidence="15">The sequence shown here is derived from an EMBL/GenBank/DDBJ whole genome shotgun (WGS) entry which is preliminary data.</text>
</comment>
<dbReference type="PRINTS" id="PR00756">
    <property type="entry name" value="ALADIPTASE"/>
</dbReference>
<feature type="binding site" evidence="9">
    <location>
        <position position="332"/>
    </location>
    <ligand>
        <name>Zn(2+)</name>
        <dbReference type="ChEBI" id="CHEBI:29105"/>
        <note>catalytic</note>
    </ligand>
</feature>
<evidence type="ECO:0000256" key="6">
    <source>
        <dbReference type="ARBA" id="ARBA00022833"/>
    </source>
</evidence>
<evidence type="ECO:0000256" key="5">
    <source>
        <dbReference type="ARBA" id="ARBA00022801"/>
    </source>
</evidence>
<dbReference type="FunFam" id="1.10.390.10:FF:000006">
    <property type="entry name" value="Puromycin-sensitive aminopeptidase"/>
    <property type="match status" value="1"/>
</dbReference>
<dbReference type="InterPro" id="IPR042097">
    <property type="entry name" value="Aminopeptidase_N-like_N_sf"/>
</dbReference>
<dbReference type="Pfam" id="PF17900">
    <property type="entry name" value="Peptidase_M1_N"/>
    <property type="match status" value="1"/>
</dbReference>
<evidence type="ECO:0000259" key="12">
    <source>
        <dbReference type="Pfam" id="PF01433"/>
    </source>
</evidence>
<dbReference type="InterPro" id="IPR014782">
    <property type="entry name" value="Peptidase_M1_dom"/>
</dbReference>
<evidence type="ECO:0000259" key="14">
    <source>
        <dbReference type="Pfam" id="PF17900"/>
    </source>
</evidence>
<reference evidence="15" key="1">
    <citation type="submission" date="2020-11" db="EMBL/GenBank/DDBJ databases">
        <authorList>
            <consortium name="DOE Joint Genome Institute"/>
            <person name="Ahrendt S."/>
            <person name="Riley R."/>
            <person name="Andreopoulos W."/>
            <person name="LaButti K."/>
            <person name="Pangilinan J."/>
            <person name="Ruiz-duenas F.J."/>
            <person name="Barrasa J.M."/>
            <person name="Sanchez-Garcia M."/>
            <person name="Camarero S."/>
            <person name="Miyauchi S."/>
            <person name="Serrano A."/>
            <person name="Linde D."/>
            <person name="Babiker R."/>
            <person name="Drula E."/>
            <person name="Ayuso-Fernandez I."/>
            <person name="Pacheco R."/>
            <person name="Padilla G."/>
            <person name="Ferreira P."/>
            <person name="Barriuso J."/>
            <person name="Kellner H."/>
            <person name="Castanera R."/>
            <person name="Alfaro M."/>
            <person name="Ramirez L."/>
            <person name="Pisabarro A.G."/>
            <person name="Kuo A."/>
            <person name="Tritt A."/>
            <person name="Lipzen A."/>
            <person name="He G."/>
            <person name="Yan M."/>
            <person name="Ng V."/>
            <person name="Cullen D."/>
            <person name="Martin F."/>
            <person name="Rosso M.-N."/>
            <person name="Henrissat B."/>
            <person name="Hibbett D."/>
            <person name="Martinez A.T."/>
            <person name="Grigoriev I.V."/>
        </authorList>
    </citation>
    <scope>NUCLEOTIDE SEQUENCE</scope>
    <source>
        <strain evidence="15">AH 44721</strain>
    </source>
</reference>
<dbReference type="EC" id="3.4.11.-" evidence="11"/>
<dbReference type="InterPro" id="IPR024571">
    <property type="entry name" value="ERAP1-like_C_dom"/>
</dbReference>
<dbReference type="GO" id="GO:0016020">
    <property type="term" value="C:membrane"/>
    <property type="evidence" value="ECO:0007669"/>
    <property type="project" value="TreeGrafter"/>
</dbReference>
<dbReference type="AlphaFoldDB" id="A0A9P5N8I5"/>
<dbReference type="PANTHER" id="PTHR11533">
    <property type="entry name" value="PROTEASE M1 ZINC METALLOPROTEASE"/>
    <property type="match status" value="1"/>
</dbReference>
<keyword evidence="6 9" id="KW-0862">Zinc</keyword>
<dbReference type="GO" id="GO:0043171">
    <property type="term" value="P:peptide catabolic process"/>
    <property type="evidence" value="ECO:0007669"/>
    <property type="project" value="TreeGrafter"/>
</dbReference>
<comment type="cofactor">
    <cofactor evidence="9 11">
        <name>Zn(2+)</name>
        <dbReference type="ChEBI" id="CHEBI:29105"/>
    </cofactor>
    <text evidence="9 11">Binds 1 zinc ion per subunit.</text>
</comment>
<feature type="active site" description="Proton acceptor" evidence="8">
    <location>
        <position position="333"/>
    </location>
</feature>
<dbReference type="CDD" id="cd09601">
    <property type="entry name" value="M1_APN-Q_like"/>
    <property type="match status" value="1"/>
</dbReference>
<keyword evidence="5 11" id="KW-0378">Hydrolase</keyword>
<dbReference type="InterPro" id="IPR001930">
    <property type="entry name" value="Peptidase_M1"/>
</dbReference>
<comment type="similarity">
    <text evidence="1 11">Belongs to the peptidase M1 family.</text>
</comment>
<dbReference type="OrthoDB" id="10031169at2759"/>
<evidence type="ECO:0000256" key="7">
    <source>
        <dbReference type="ARBA" id="ARBA00023049"/>
    </source>
</evidence>
<organism evidence="15 16">
    <name type="scientific">Gymnopilus junonius</name>
    <name type="common">Spectacular rustgill mushroom</name>
    <name type="synonym">Gymnopilus spectabilis subsp. junonius</name>
    <dbReference type="NCBI Taxonomy" id="109634"/>
    <lineage>
        <taxon>Eukaryota</taxon>
        <taxon>Fungi</taxon>
        <taxon>Dikarya</taxon>
        <taxon>Basidiomycota</taxon>
        <taxon>Agaricomycotina</taxon>
        <taxon>Agaricomycetes</taxon>
        <taxon>Agaricomycetidae</taxon>
        <taxon>Agaricales</taxon>
        <taxon>Agaricineae</taxon>
        <taxon>Hymenogastraceae</taxon>
        <taxon>Gymnopilus</taxon>
    </lineage>
</organism>
<feature type="binding site" evidence="9">
    <location>
        <position position="355"/>
    </location>
    <ligand>
        <name>Zn(2+)</name>
        <dbReference type="ChEBI" id="CHEBI:29105"/>
        <note>catalytic</note>
    </ligand>
</feature>
<dbReference type="Gene3D" id="1.25.50.20">
    <property type="match status" value="1"/>
</dbReference>
<gene>
    <name evidence="15" type="ORF">CPB84DRAFT_1853540</name>
</gene>
<evidence type="ECO:0000256" key="1">
    <source>
        <dbReference type="ARBA" id="ARBA00010136"/>
    </source>
</evidence>
<name>A0A9P5N8I5_GYMJU</name>
<dbReference type="GO" id="GO:0005615">
    <property type="term" value="C:extracellular space"/>
    <property type="evidence" value="ECO:0007669"/>
    <property type="project" value="TreeGrafter"/>
</dbReference>
<evidence type="ECO:0000256" key="8">
    <source>
        <dbReference type="PIRSR" id="PIRSR634016-1"/>
    </source>
</evidence>
<dbReference type="PANTHER" id="PTHR11533:SF174">
    <property type="entry name" value="PUROMYCIN-SENSITIVE AMINOPEPTIDASE-RELATED"/>
    <property type="match status" value="1"/>
</dbReference>
<keyword evidence="2 11" id="KW-0031">Aminopeptidase</keyword>
<accession>A0A9P5N8I5</accession>
<dbReference type="GO" id="GO:0005737">
    <property type="term" value="C:cytoplasm"/>
    <property type="evidence" value="ECO:0007669"/>
    <property type="project" value="TreeGrafter"/>
</dbReference>
<dbReference type="GO" id="GO:0008270">
    <property type="term" value="F:zinc ion binding"/>
    <property type="evidence" value="ECO:0007669"/>
    <property type="project" value="UniProtKB-UniRule"/>
</dbReference>
<evidence type="ECO:0000256" key="10">
    <source>
        <dbReference type="PIRSR" id="PIRSR634016-4"/>
    </source>
</evidence>
<keyword evidence="16" id="KW-1185">Reference proteome</keyword>
<evidence type="ECO:0000256" key="11">
    <source>
        <dbReference type="RuleBase" id="RU364040"/>
    </source>
</evidence>
<feature type="domain" description="ERAP1-like C-terminal" evidence="13">
    <location>
        <begin position="531"/>
        <end position="766"/>
    </location>
</feature>
<dbReference type="Proteomes" id="UP000724874">
    <property type="component" value="Unassembled WGS sequence"/>
</dbReference>
<evidence type="ECO:0000313" key="15">
    <source>
        <dbReference type="EMBL" id="KAF8874634.1"/>
    </source>
</evidence>
<sequence>MSSSSDADQYRLPTNVKPTHYDLTVKTDLDNLQFQGLVKVNLDVNTETSAITFNSSDLDLTKASIYSDALKAEQSLTSSTFDKTQERTTYQLTDKLPAGSKAELKIAFSGKLTGSMAGYYKSSWKDGDKTRFYALTQFEPTAARRAFPCWDEPLLKAKFTVTLISRADTISLSNMPAISEQSVDAVADVPAHLTEILANTQNEKWKITKFETTPPMSSYIVAFANGDFEFLESSVVMPLSGKTIPLRIYTTKDGIHQAQFALDVKKAVLPLYEKIFDVEYPLPKLDTLVAHDFDAGAMENWGLITGRTNAYLLDPKRASIQAKKQIAGTQSHEVAHMWFGNITTMEWWNYLYLNEGFATLMGEVIIPGEWYYYDFARCAVFPEWRVNSQFIIDHLSRALSLDAKLSSHPIEVDCPDANHINQIFDALSYSKAASVLRMLSYYVGEDKFLKGVSLYLKKKLFANSRTHDLWAGISEATGLNITELMENWITKVGFPVITVTEDAKGITVRQDRFLEAGLPEPKDNKTICKPFKLNAGTNGVYRVLYTPERLAQIAAEAAKENSVFSLEDRLGLISDSMALSKAGLAKLSSALTLVELLKNEKEYLVWQGIADNLAALDSTWWEHSEITDKLDKFGRALFVPLVDKLGYDYPEGEALDKSLLRKLAIGQASAAGDEGVNAELKSRFKYYLETGDDSKIPAELQSSIFAAAAKYGGRAEYDAMIKIHDNPKTPQEKIAAIRGMSSTQDESLLAETFKFISEKARDQDYDALYKRFEGNFTLGALVSATISYYSTKKDLEAVQAYFKDKDTSKYNQALAQSLDSIRARTEFIERSTEDVKEWLERYD</sequence>
<keyword evidence="4 9" id="KW-0479">Metal-binding</keyword>
<dbReference type="Gene3D" id="2.60.40.1730">
    <property type="entry name" value="tricorn interacting facor f3 domain"/>
    <property type="match status" value="1"/>
</dbReference>
<dbReference type="SUPFAM" id="SSF55486">
    <property type="entry name" value="Metalloproteases ('zincins'), catalytic domain"/>
    <property type="match status" value="1"/>
</dbReference>
<dbReference type="InterPro" id="IPR034016">
    <property type="entry name" value="M1_APN-typ"/>
</dbReference>
<dbReference type="Pfam" id="PF11838">
    <property type="entry name" value="ERAP1_C"/>
    <property type="match status" value="1"/>
</dbReference>
<dbReference type="GO" id="GO:0006508">
    <property type="term" value="P:proteolysis"/>
    <property type="evidence" value="ECO:0007669"/>
    <property type="project" value="UniProtKB-KW"/>
</dbReference>
<dbReference type="InterPro" id="IPR050344">
    <property type="entry name" value="Peptidase_M1_aminopeptidases"/>
</dbReference>
<feature type="domain" description="Peptidase M1 membrane alanine aminopeptidase" evidence="12">
    <location>
        <begin position="260"/>
        <end position="488"/>
    </location>
</feature>
<keyword evidence="3 11" id="KW-0645">Protease</keyword>
<dbReference type="EMBL" id="JADNYJ010000210">
    <property type="protein sequence ID" value="KAF8874634.1"/>
    <property type="molecule type" value="Genomic_DNA"/>
</dbReference>
<dbReference type="InterPro" id="IPR027268">
    <property type="entry name" value="Peptidase_M4/M1_CTD_sf"/>
</dbReference>
<feature type="binding site" evidence="9">
    <location>
        <position position="336"/>
    </location>
    <ligand>
        <name>Zn(2+)</name>
        <dbReference type="ChEBI" id="CHEBI:29105"/>
        <note>catalytic</note>
    </ligand>
</feature>
<evidence type="ECO:0000256" key="2">
    <source>
        <dbReference type="ARBA" id="ARBA00022438"/>
    </source>
</evidence>
<evidence type="ECO:0000313" key="16">
    <source>
        <dbReference type="Proteomes" id="UP000724874"/>
    </source>
</evidence>
<protein>
    <recommendedName>
        <fullName evidence="11">Aminopeptidase</fullName>
        <ecNumber evidence="11">3.4.11.-</ecNumber>
    </recommendedName>
</protein>
<keyword evidence="7 11" id="KW-0482">Metalloprotease</keyword>
<evidence type="ECO:0000256" key="3">
    <source>
        <dbReference type="ARBA" id="ARBA00022670"/>
    </source>
</evidence>
<evidence type="ECO:0000259" key="13">
    <source>
        <dbReference type="Pfam" id="PF11838"/>
    </source>
</evidence>
<dbReference type="Gene3D" id="1.10.390.10">
    <property type="entry name" value="Neutral Protease Domain 2"/>
    <property type="match status" value="1"/>
</dbReference>
<evidence type="ECO:0000256" key="4">
    <source>
        <dbReference type="ARBA" id="ARBA00022723"/>
    </source>
</evidence>
<dbReference type="Pfam" id="PF01433">
    <property type="entry name" value="Peptidase_M1"/>
    <property type="match status" value="1"/>
</dbReference>
<dbReference type="GO" id="GO:0042277">
    <property type="term" value="F:peptide binding"/>
    <property type="evidence" value="ECO:0007669"/>
    <property type="project" value="TreeGrafter"/>
</dbReference>
<feature type="domain" description="Aminopeptidase N-like N-terminal" evidence="14">
    <location>
        <begin position="17"/>
        <end position="220"/>
    </location>
</feature>